<dbReference type="EMBL" id="AP019620">
    <property type="protein sequence ID" value="BBJ45352.1"/>
    <property type="molecule type" value="Genomic_DNA"/>
</dbReference>
<name>A0A499UW10_9ACTN</name>
<evidence type="ECO:0000313" key="2">
    <source>
        <dbReference type="EMBL" id="BBJ45352.1"/>
    </source>
</evidence>
<dbReference type="AlphaFoldDB" id="A0A499UW10"/>
<sequence>MILPRQGGHAEASQFIDGRRGFLWISRGVPDHQLEWSSGDPTAVIDVANGQLKPSEQVLACPDPTRPSQRNESADLDG</sequence>
<reference evidence="2 3" key="1">
    <citation type="journal article" date="2020" name="Int. J. Syst. Evol. Microbiol.">
        <title>Reclassification of Streptomyces castelarensis and Streptomyces sporoclivatus as later heterotypic synonyms of Streptomyces antimycoticus.</title>
        <authorList>
            <person name="Komaki H."/>
            <person name="Tamura T."/>
        </authorList>
    </citation>
    <scope>NUCLEOTIDE SEQUENCE [LARGE SCALE GENOMIC DNA]</scope>
    <source>
        <strain evidence="2 3">NBRC 100767</strain>
    </source>
</reference>
<gene>
    <name evidence="2" type="ORF">SSPO_080700</name>
</gene>
<evidence type="ECO:0000256" key="1">
    <source>
        <dbReference type="SAM" id="MobiDB-lite"/>
    </source>
</evidence>
<dbReference type="Proteomes" id="UP000463951">
    <property type="component" value="Chromosome"/>
</dbReference>
<feature type="region of interest" description="Disordered" evidence="1">
    <location>
        <begin position="55"/>
        <end position="78"/>
    </location>
</feature>
<protein>
    <submittedName>
        <fullName evidence="2">Uncharacterized protein</fullName>
    </submittedName>
</protein>
<evidence type="ECO:0000313" key="3">
    <source>
        <dbReference type="Proteomes" id="UP000463951"/>
    </source>
</evidence>
<proteinExistence type="predicted"/>
<accession>A0A499UW10</accession>
<organism evidence="2 3">
    <name type="scientific">Streptomyces antimycoticus</name>
    <dbReference type="NCBI Taxonomy" id="68175"/>
    <lineage>
        <taxon>Bacteria</taxon>
        <taxon>Bacillati</taxon>
        <taxon>Actinomycetota</taxon>
        <taxon>Actinomycetes</taxon>
        <taxon>Kitasatosporales</taxon>
        <taxon>Streptomycetaceae</taxon>
        <taxon>Streptomyces</taxon>
        <taxon>Streptomyces violaceusniger group</taxon>
    </lineage>
</organism>